<evidence type="ECO:0000256" key="6">
    <source>
        <dbReference type="ARBA" id="ARBA00049348"/>
    </source>
</evidence>
<dbReference type="Gene3D" id="1.10.10.10">
    <property type="entry name" value="Winged helix-like DNA-binding domain superfamily/Winged helix DNA-binding domain"/>
    <property type="match status" value="1"/>
</dbReference>
<comment type="caution">
    <text evidence="8">The sequence shown here is derived from an EMBL/GenBank/DDBJ whole genome shotgun (WGS) entry which is preliminary data.</text>
</comment>
<evidence type="ECO:0000256" key="5">
    <source>
        <dbReference type="ARBA" id="ARBA00023204"/>
    </source>
</evidence>
<dbReference type="Gene3D" id="3.30.160.70">
    <property type="entry name" value="Methylated DNA-protein cysteine methyltransferase domain"/>
    <property type="match status" value="1"/>
</dbReference>
<evidence type="ECO:0000313" key="9">
    <source>
        <dbReference type="Proteomes" id="UP000618591"/>
    </source>
</evidence>
<evidence type="ECO:0000256" key="4">
    <source>
        <dbReference type="ARBA" id="ARBA00022763"/>
    </source>
</evidence>
<comment type="catalytic activity">
    <reaction evidence="1">
        <text>a 4-O-methyl-thymidine in DNA + L-cysteinyl-[protein] = a thymidine in DNA + S-methyl-L-cysteinyl-[protein]</text>
        <dbReference type="Rhea" id="RHEA:53428"/>
        <dbReference type="Rhea" id="RHEA-COMP:10131"/>
        <dbReference type="Rhea" id="RHEA-COMP:10132"/>
        <dbReference type="Rhea" id="RHEA-COMP:13555"/>
        <dbReference type="Rhea" id="RHEA-COMP:13556"/>
        <dbReference type="ChEBI" id="CHEBI:29950"/>
        <dbReference type="ChEBI" id="CHEBI:82612"/>
        <dbReference type="ChEBI" id="CHEBI:137386"/>
        <dbReference type="ChEBI" id="CHEBI:137387"/>
        <dbReference type="EC" id="2.1.1.63"/>
    </reaction>
</comment>
<feature type="domain" description="Methylated-DNA-[protein]-cysteine S-methyltransferase DNA binding" evidence="7">
    <location>
        <begin position="78"/>
        <end position="151"/>
    </location>
</feature>
<comment type="catalytic activity">
    <reaction evidence="6">
        <text>a 6-O-methyl-2'-deoxyguanosine in DNA + L-cysteinyl-[protein] = S-methyl-L-cysteinyl-[protein] + a 2'-deoxyguanosine in DNA</text>
        <dbReference type="Rhea" id="RHEA:24000"/>
        <dbReference type="Rhea" id="RHEA-COMP:10131"/>
        <dbReference type="Rhea" id="RHEA-COMP:10132"/>
        <dbReference type="Rhea" id="RHEA-COMP:11367"/>
        <dbReference type="Rhea" id="RHEA-COMP:11368"/>
        <dbReference type="ChEBI" id="CHEBI:29950"/>
        <dbReference type="ChEBI" id="CHEBI:82612"/>
        <dbReference type="ChEBI" id="CHEBI:85445"/>
        <dbReference type="ChEBI" id="CHEBI:85448"/>
        <dbReference type="EC" id="2.1.1.63"/>
    </reaction>
</comment>
<dbReference type="Proteomes" id="UP000618591">
    <property type="component" value="Unassembled WGS sequence"/>
</dbReference>
<organism evidence="8 9">
    <name type="scientific">Sphingomonas psychrolutea</name>
    <dbReference type="NCBI Taxonomy" id="1259676"/>
    <lineage>
        <taxon>Bacteria</taxon>
        <taxon>Pseudomonadati</taxon>
        <taxon>Pseudomonadota</taxon>
        <taxon>Alphaproteobacteria</taxon>
        <taxon>Sphingomonadales</taxon>
        <taxon>Sphingomonadaceae</taxon>
        <taxon>Sphingomonas</taxon>
    </lineage>
</organism>
<dbReference type="SUPFAM" id="SSF46767">
    <property type="entry name" value="Methylated DNA-protein cysteine methyltransferase, C-terminal domain"/>
    <property type="match status" value="1"/>
</dbReference>
<keyword evidence="5" id="KW-0234">DNA repair</keyword>
<gene>
    <name evidence="8" type="primary">ogt</name>
    <name evidence="8" type="ORF">GCM10011395_13830</name>
</gene>
<dbReference type="GO" id="GO:0032259">
    <property type="term" value="P:methylation"/>
    <property type="evidence" value="ECO:0007669"/>
    <property type="project" value="UniProtKB-KW"/>
</dbReference>
<name>A0ABQ1GJT0_9SPHN</name>
<dbReference type="SUPFAM" id="SSF53155">
    <property type="entry name" value="Methylated DNA-protein cysteine methyltransferase domain"/>
    <property type="match status" value="1"/>
</dbReference>
<evidence type="ECO:0000256" key="2">
    <source>
        <dbReference type="ARBA" id="ARBA00022603"/>
    </source>
</evidence>
<proteinExistence type="predicted"/>
<protein>
    <submittedName>
        <fullName evidence="8">Methylated-DNA--protein-cysteine methyltransferase</fullName>
    </submittedName>
</protein>
<dbReference type="PANTHER" id="PTHR10815">
    <property type="entry name" value="METHYLATED-DNA--PROTEIN-CYSTEINE METHYLTRANSFERASE"/>
    <property type="match status" value="1"/>
</dbReference>
<dbReference type="PROSITE" id="PS00374">
    <property type="entry name" value="MGMT"/>
    <property type="match status" value="1"/>
</dbReference>
<dbReference type="InterPro" id="IPR036388">
    <property type="entry name" value="WH-like_DNA-bd_sf"/>
</dbReference>
<sequence length="172" mass="18401">MYARDIARIATPVGIIAVEGDALAVHRVQIDVSGAVTNGTTAPVRFAADQLEQWFAGERMVFDLPLAPAATRRGQALRDAMVAIGYGDTRSYSALARIAASSARAIGQACARNPFPIIVPCHRILNADGRLGAYSAGQGPTTKQWLLEHERSVRGLLGRTPAVPHQIDLFSQ</sequence>
<evidence type="ECO:0000256" key="1">
    <source>
        <dbReference type="ARBA" id="ARBA00001286"/>
    </source>
</evidence>
<dbReference type="InterPro" id="IPR001497">
    <property type="entry name" value="MethylDNA_cys_MeTrfase_AS"/>
</dbReference>
<accession>A0ABQ1GJT0</accession>
<keyword evidence="3" id="KW-0808">Transferase</keyword>
<dbReference type="InterPro" id="IPR036631">
    <property type="entry name" value="MGMT_N_sf"/>
</dbReference>
<evidence type="ECO:0000313" key="8">
    <source>
        <dbReference type="EMBL" id="GGA44812.1"/>
    </source>
</evidence>
<keyword evidence="4" id="KW-0227">DNA damage</keyword>
<dbReference type="NCBIfam" id="TIGR00589">
    <property type="entry name" value="ogt"/>
    <property type="match status" value="1"/>
</dbReference>
<dbReference type="Pfam" id="PF01035">
    <property type="entry name" value="DNA_binding_1"/>
    <property type="match status" value="1"/>
</dbReference>
<dbReference type="PANTHER" id="PTHR10815:SF13">
    <property type="entry name" value="METHYLATED-DNA--PROTEIN-CYSTEINE METHYLTRANSFERASE"/>
    <property type="match status" value="1"/>
</dbReference>
<evidence type="ECO:0000259" key="7">
    <source>
        <dbReference type="Pfam" id="PF01035"/>
    </source>
</evidence>
<evidence type="ECO:0000256" key="3">
    <source>
        <dbReference type="ARBA" id="ARBA00022679"/>
    </source>
</evidence>
<dbReference type="InterPro" id="IPR036217">
    <property type="entry name" value="MethylDNA_cys_MeTrfase_DNAb"/>
</dbReference>
<dbReference type="RefSeq" id="WP_188446119.1">
    <property type="nucleotide sequence ID" value="NZ_BMDW01000006.1"/>
</dbReference>
<dbReference type="CDD" id="cd06445">
    <property type="entry name" value="ATase"/>
    <property type="match status" value="1"/>
</dbReference>
<dbReference type="InterPro" id="IPR014048">
    <property type="entry name" value="MethylDNA_cys_MeTrfase_DNA-bd"/>
</dbReference>
<dbReference type="GO" id="GO:0008168">
    <property type="term" value="F:methyltransferase activity"/>
    <property type="evidence" value="ECO:0007669"/>
    <property type="project" value="UniProtKB-KW"/>
</dbReference>
<reference evidence="9" key="1">
    <citation type="journal article" date="2019" name="Int. J. Syst. Evol. Microbiol.">
        <title>The Global Catalogue of Microorganisms (GCM) 10K type strain sequencing project: providing services to taxonomists for standard genome sequencing and annotation.</title>
        <authorList>
            <consortium name="The Broad Institute Genomics Platform"/>
            <consortium name="The Broad Institute Genome Sequencing Center for Infectious Disease"/>
            <person name="Wu L."/>
            <person name="Ma J."/>
        </authorList>
    </citation>
    <scope>NUCLEOTIDE SEQUENCE [LARGE SCALE GENOMIC DNA]</scope>
    <source>
        <strain evidence="9">CGMCC 1.10106</strain>
    </source>
</reference>
<dbReference type="EMBL" id="BMDW01000006">
    <property type="protein sequence ID" value="GGA44812.1"/>
    <property type="molecule type" value="Genomic_DNA"/>
</dbReference>
<keyword evidence="2 8" id="KW-0489">Methyltransferase</keyword>
<keyword evidence="9" id="KW-1185">Reference proteome</keyword>